<feature type="domain" description="F-box" evidence="1">
    <location>
        <begin position="1"/>
        <end position="47"/>
    </location>
</feature>
<keyword evidence="3" id="KW-1185">Reference proteome</keyword>
<dbReference type="Proteomes" id="UP000230233">
    <property type="component" value="Chromosome V"/>
</dbReference>
<dbReference type="SMART" id="SM00256">
    <property type="entry name" value="FBOX"/>
    <property type="match status" value="1"/>
</dbReference>
<name>A0A2G5TPH2_9PELO</name>
<dbReference type="PANTHER" id="PTHR23015:SF4">
    <property type="entry name" value="DUF38 DOMAIN-CONTAINING PROTEIN-RELATED"/>
    <property type="match status" value="1"/>
</dbReference>
<dbReference type="InterPro" id="IPR040161">
    <property type="entry name" value="FB224"/>
</dbReference>
<dbReference type="GO" id="GO:0045087">
    <property type="term" value="P:innate immune response"/>
    <property type="evidence" value="ECO:0007669"/>
    <property type="project" value="TreeGrafter"/>
</dbReference>
<accession>A0A2G5TPH2</accession>
<dbReference type="EMBL" id="PDUG01000005">
    <property type="protein sequence ID" value="PIC29187.1"/>
    <property type="molecule type" value="Genomic_DNA"/>
</dbReference>
<dbReference type="OrthoDB" id="5846841at2759"/>
<dbReference type="InterPro" id="IPR002900">
    <property type="entry name" value="DUF38/FTH_CAE_spp"/>
</dbReference>
<dbReference type="Pfam" id="PF00646">
    <property type="entry name" value="F-box"/>
    <property type="match status" value="1"/>
</dbReference>
<evidence type="ECO:0000313" key="2">
    <source>
        <dbReference type="EMBL" id="PIC29187.1"/>
    </source>
</evidence>
<sequence>MTLQDMPEKVLNNLMNFLDFREILTLQKVSHILRNHINKTQPDFSIILISIHVDFNNQKNQIWLKTQDNEILQVAYQKEGNDTKISWDQKSKFLEDVNYSNIFFNDFSRILDHQQSVLTELKIAAHVIPEDLKKVLKSRKSPIKANKLLMETTHQSQVLEVLPLLDIDFLKEIGIYEIRQNTVQELWKIDKIVETDHWKSAEKFESLGFHVDVSVEHFKHFSKGTWSVSTISAEDLDFLKTSFLQLPTFKFCVIYYQIFENLDQLLELFGSPFMIYDLGKENQKRWYFEFPDNSVLNILLVPSMIFLTRIEKNEVPKGADIIVFE</sequence>
<evidence type="ECO:0000313" key="3">
    <source>
        <dbReference type="Proteomes" id="UP000230233"/>
    </source>
</evidence>
<proteinExistence type="predicted"/>
<protein>
    <recommendedName>
        <fullName evidence="1">F-box domain-containing protein</fullName>
    </recommendedName>
</protein>
<dbReference type="CDD" id="cd22150">
    <property type="entry name" value="F-box_CeFBXA-like"/>
    <property type="match status" value="1"/>
</dbReference>
<dbReference type="InterPro" id="IPR001810">
    <property type="entry name" value="F-box_dom"/>
</dbReference>
<comment type="caution">
    <text evidence="2">The sequence shown here is derived from an EMBL/GenBank/DDBJ whole genome shotgun (WGS) entry which is preliminary data.</text>
</comment>
<dbReference type="Pfam" id="PF01827">
    <property type="entry name" value="FTH"/>
    <property type="match status" value="1"/>
</dbReference>
<dbReference type="PANTHER" id="PTHR23015">
    <property type="entry name" value="UNCHARACTERIZED C.ELEGANS PROTEIN"/>
    <property type="match status" value="1"/>
</dbReference>
<evidence type="ECO:0000259" key="1">
    <source>
        <dbReference type="PROSITE" id="PS50181"/>
    </source>
</evidence>
<dbReference type="AlphaFoldDB" id="A0A2G5TPH2"/>
<organism evidence="2 3">
    <name type="scientific">Caenorhabditis nigoni</name>
    <dbReference type="NCBI Taxonomy" id="1611254"/>
    <lineage>
        <taxon>Eukaryota</taxon>
        <taxon>Metazoa</taxon>
        <taxon>Ecdysozoa</taxon>
        <taxon>Nematoda</taxon>
        <taxon>Chromadorea</taxon>
        <taxon>Rhabditida</taxon>
        <taxon>Rhabditina</taxon>
        <taxon>Rhabditomorpha</taxon>
        <taxon>Rhabditoidea</taxon>
        <taxon>Rhabditidae</taxon>
        <taxon>Peloderinae</taxon>
        <taxon>Caenorhabditis</taxon>
    </lineage>
</organism>
<dbReference type="PROSITE" id="PS50181">
    <property type="entry name" value="FBOX"/>
    <property type="match status" value="1"/>
</dbReference>
<gene>
    <name evidence="2" type="primary">Cnig_chr_V.g20858</name>
    <name evidence="2" type="ORF">B9Z55_020858</name>
</gene>
<reference evidence="3" key="1">
    <citation type="submission" date="2017-10" db="EMBL/GenBank/DDBJ databases">
        <title>Rapid genome shrinkage in a self-fertile nematode reveals novel sperm competition proteins.</title>
        <authorList>
            <person name="Yin D."/>
            <person name="Schwarz E.M."/>
            <person name="Thomas C.G."/>
            <person name="Felde R.L."/>
            <person name="Korf I.F."/>
            <person name="Cutter A.D."/>
            <person name="Schartner C.M."/>
            <person name="Ralston E.J."/>
            <person name="Meyer B.J."/>
            <person name="Haag E.S."/>
        </authorList>
    </citation>
    <scope>NUCLEOTIDE SEQUENCE [LARGE SCALE GENOMIC DNA]</scope>
    <source>
        <strain evidence="3">JU1422</strain>
    </source>
</reference>